<feature type="compositionally biased region" description="Basic and acidic residues" evidence="7">
    <location>
        <begin position="11"/>
        <end position="21"/>
    </location>
</feature>
<feature type="domain" description="FAD-binding" evidence="8">
    <location>
        <begin position="136"/>
        <end position="370"/>
    </location>
</feature>
<feature type="region of interest" description="Disordered" evidence="7">
    <location>
        <begin position="1"/>
        <end position="22"/>
    </location>
</feature>
<keyword evidence="6" id="KW-0560">Oxidoreductase</keyword>
<dbReference type="AlphaFoldDB" id="A0A9P9WK27"/>
<sequence>MVRLRVAPAPRVEHTNGDPRRTAASLSEVLPGQVSLPPSSLPTTNLSRISHTIDVPGLGKPRFLGMSTSSLRAIIVGGGPLGLFTGHALEAAGIDYVIVEKRPVIVDESGAGILIFPHTMRVLDQLGFHGYPCRIFTRTDLTKVLFENLPQRETRIRTECGLSDIQFTESGVNATLEDGSTEKASFIIGCDGVHSRTREIIERLSMDRTAGARLQASEQMVSSFQALYGRASYLDGVEKRTFFESRGTGMTTQLYASDSVSTFALFRKIHSPTNERRRYTQEETRDFMQAFANVSVAPNLKAKDLLAKCTWSRLVNQEEGLMKIWHYDRVVLVGDSVHKMTSNAGMGLNCALQSSVLLMNELQKISTQANPDVEAFGKVSATYGETRFREVQPVYDMAAKVVRTTTWSTWGLWFLDQYVVPLIGLRRVIGSISQTVIRRGRLLNYVTREGRQGTLPWTE</sequence>
<reference evidence="9" key="1">
    <citation type="submission" date="2021-03" db="EMBL/GenBank/DDBJ databases">
        <title>Revisited historic fungal species revealed as producer of novel bioactive compounds through whole genome sequencing and comparative genomics.</title>
        <authorList>
            <person name="Vignolle G.A."/>
            <person name="Hochenegger N."/>
            <person name="Mach R.L."/>
            <person name="Mach-Aigner A.R."/>
            <person name="Javad Rahimi M."/>
            <person name="Salim K.A."/>
            <person name="Chan C.M."/>
            <person name="Lim L.B.L."/>
            <person name="Cai F."/>
            <person name="Druzhinina I.S."/>
            <person name="U'Ren J.M."/>
            <person name="Derntl C."/>
        </authorList>
    </citation>
    <scope>NUCLEOTIDE SEQUENCE</scope>
    <source>
        <strain evidence="9">TUCIM 5799</strain>
    </source>
</reference>
<comment type="pathway">
    <text evidence="2">Secondary metabolite biosynthesis.</text>
</comment>
<accession>A0A9P9WK27</accession>
<dbReference type="PRINTS" id="PR00420">
    <property type="entry name" value="RNGMNOXGNASE"/>
</dbReference>
<keyword evidence="5" id="KW-0274">FAD</keyword>
<evidence type="ECO:0000256" key="5">
    <source>
        <dbReference type="ARBA" id="ARBA00022827"/>
    </source>
</evidence>
<keyword evidence="10" id="KW-1185">Reference proteome</keyword>
<evidence type="ECO:0000259" key="8">
    <source>
        <dbReference type="Pfam" id="PF01494"/>
    </source>
</evidence>
<dbReference type="EMBL" id="JAFIMR010000018">
    <property type="protein sequence ID" value="KAI1867448.1"/>
    <property type="molecule type" value="Genomic_DNA"/>
</dbReference>
<evidence type="ECO:0000256" key="7">
    <source>
        <dbReference type="SAM" id="MobiDB-lite"/>
    </source>
</evidence>
<evidence type="ECO:0000256" key="4">
    <source>
        <dbReference type="ARBA" id="ARBA00022630"/>
    </source>
</evidence>
<evidence type="ECO:0000313" key="9">
    <source>
        <dbReference type="EMBL" id="KAI1867448.1"/>
    </source>
</evidence>
<dbReference type="GO" id="GO:0004497">
    <property type="term" value="F:monooxygenase activity"/>
    <property type="evidence" value="ECO:0007669"/>
    <property type="project" value="InterPro"/>
</dbReference>
<dbReference type="Pfam" id="PF01494">
    <property type="entry name" value="FAD_binding_3"/>
    <property type="match status" value="2"/>
</dbReference>
<evidence type="ECO:0000256" key="6">
    <source>
        <dbReference type="ARBA" id="ARBA00023002"/>
    </source>
</evidence>
<dbReference type="GO" id="GO:0071949">
    <property type="term" value="F:FAD binding"/>
    <property type="evidence" value="ECO:0007669"/>
    <property type="project" value="InterPro"/>
</dbReference>
<dbReference type="InterPro" id="IPR050562">
    <property type="entry name" value="FAD_mOase_fung"/>
</dbReference>
<dbReference type="Gene3D" id="3.50.50.60">
    <property type="entry name" value="FAD/NAD(P)-binding domain"/>
    <property type="match status" value="1"/>
</dbReference>
<gene>
    <name evidence="9" type="ORF">JX265_007250</name>
</gene>
<organism evidence="9 10">
    <name type="scientific">Neoarthrinium moseri</name>
    <dbReference type="NCBI Taxonomy" id="1658444"/>
    <lineage>
        <taxon>Eukaryota</taxon>
        <taxon>Fungi</taxon>
        <taxon>Dikarya</taxon>
        <taxon>Ascomycota</taxon>
        <taxon>Pezizomycotina</taxon>
        <taxon>Sordariomycetes</taxon>
        <taxon>Xylariomycetidae</taxon>
        <taxon>Amphisphaeriales</taxon>
        <taxon>Apiosporaceae</taxon>
        <taxon>Neoarthrinium</taxon>
    </lineage>
</organism>
<keyword evidence="4" id="KW-0285">Flavoprotein</keyword>
<dbReference type="InterPro" id="IPR002938">
    <property type="entry name" value="FAD-bd"/>
</dbReference>
<comment type="cofactor">
    <cofactor evidence="1">
        <name>FAD</name>
        <dbReference type="ChEBI" id="CHEBI:57692"/>
    </cofactor>
</comment>
<name>A0A9P9WK27_9PEZI</name>
<dbReference type="InterPro" id="IPR036188">
    <property type="entry name" value="FAD/NAD-bd_sf"/>
</dbReference>
<proteinExistence type="inferred from homology"/>
<dbReference type="Proteomes" id="UP000829685">
    <property type="component" value="Unassembled WGS sequence"/>
</dbReference>
<comment type="caution">
    <text evidence="9">The sequence shown here is derived from an EMBL/GenBank/DDBJ whole genome shotgun (WGS) entry which is preliminary data.</text>
</comment>
<comment type="similarity">
    <text evidence="3">Belongs to the paxM FAD-dependent monooxygenase family.</text>
</comment>
<dbReference type="PANTHER" id="PTHR47356:SF2">
    <property type="entry name" value="FAD-BINDING DOMAIN-CONTAINING PROTEIN-RELATED"/>
    <property type="match status" value="1"/>
</dbReference>
<protein>
    <recommendedName>
        <fullName evidence="8">FAD-binding domain-containing protein</fullName>
    </recommendedName>
</protein>
<evidence type="ECO:0000256" key="2">
    <source>
        <dbReference type="ARBA" id="ARBA00005179"/>
    </source>
</evidence>
<evidence type="ECO:0000256" key="3">
    <source>
        <dbReference type="ARBA" id="ARBA00007992"/>
    </source>
</evidence>
<evidence type="ECO:0000256" key="1">
    <source>
        <dbReference type="ARBA" id="ARBA00001974"/>
    </source>
</evidence>
<dbReference type="SUPFAM" id="SSF51905">
    <property type="entry name" value="FAD/NAD(P)-binding domain"/>
    <property type="match status" value="1"/>
</dbReference>
<dbReference type="PANTHER" id="PTHR47356">
    <property type="entry name" value="FAD-DEPENDENT MONOOXYGENASE ASQG-RELATED"/>
    <property type="match status" value="1"/>
</dbReference>
<feature type="domain" description="FAD-binding" evidence="8">
    <location>
        <begin position="73"/>
        <end position="128"/>
    </location>
</feature>
<evidence type="ECO:0000313" key="10">
    <source>
        <dbReference type="Proteomes" id="UP000829685"/>
    </source>
</evidence>